<dbReference type="SUPFAM" id="SSF52540">
    <property type="entry name" value="P-loop containing nucleoside triphosphate hydrolases"/>
    <property type="match status" value="1"/>
</dbReference>
<evidence type="ECO:0000256" key="4">
    <source>
        <dbReference type="PIRSR" id="PIRSR606689-1"/>
    </source>
</evidence>
<feature type="binding site" evidence="4">
    <location>
        <begin position="146"/>
        <end position="149"/>
    </location>
    <ligand>
        <name>GTP</name>
        <dbReference type="ChEBI" id="CHEBI:37565"/>
    </ligand>
</feature>
<dbReference type="GeneID" id="94842188"/>
<dbReference type="PRINTS" id="PR00328">
    <property type="entry name" value="SAR1GTPBP"/>
</dbReference>
<evidence type="ECO:0000256" key="2">
    <source>
        <dbReference type="ARBA" id="ARBA00022741"/>
    </source>
</evidence>
<dbReference type="VEuPathDB" id="TrichDB:TRFO_30651"/>
<dbReference type="FunFam" id="3.40.50.300:FF:001166">
    <property type="entry name" value="ADP-ribosylation factor D"/>
    <property type="match status" value="1"/>
</dbReference>
<dbReference type="InterPro" id="IPR027417">
    <property type="entry name" value="P-loop_NTPase"/>
</dbReference>
<dbReference type="GO" id="GO:0003924">
    <property type="term" value="F:GTPase activity"/>
    <property type="evidence" value="ECO:0007669"/>
    <property type="project" value="InterPro"/>
</dbReference>
<feature type="transmembrane region" description="Helical" evidence="6">
    <location>
        <begin position="7"/>
        <end position="29"/>
    </location>
</feature>
<proteinExistence type="inferred from homology"/>
<protein>
    <submittedName>
        <fullName evidence="7">ADP-ribosylation factor 2</fullName>
    </submittedName>
</protein>
<accession>A0A1J4JUX9</accession>
<dbReference type="AlphaFoldDB" id="A0A1J4JUX9"/>
<dbReference type="CDD" id="cd00878">
    <property type="entry name" value="Arf_Arl"/>
    <property type="match status" value="1"/>
</dbReference>
<feature type="binding site" evidence="5">
    <location>
        <position position="64"/>
    </location>
    <ligand>
        <name>Mg(2+)</name>
        <dbReference type="ChEBI" id="CHEBI:18420"/>
    </ligand>
</feature>
<keyword evidence="6" id="KW-0812">Transmembrane</keyword>
<dbReference type="InterPro" id="IPR024156">
    <property type="entry name" value="Small_GTPase_ARF"/>
</dbReference>
<evidence type="ECO:0000256" key="6">
    <source>
        <dbReference type="SAM" id="Phobius"/>
    </source>
</evidence>
<dbReference type="InterPro" id="IPR006689">
    <property type="entry name" value="Small_GTPase_ARF/SAR"/>
</dbReference>
<dbReference type="Pfam" id="PF00025">
    <property type="entry name" value="Arf"/>
    <property type="match status" value="1"/>
</dbReference>
<sequence length="202" mass="23373">MCDVKFYCCYLVGSIENISIIYICMGSLFSRPIPRTLILGLSGAGKTAILYWYKDKTFRQSIPTIGFNVESIIYKENEFCFWDVNGGIGIAPLWHHYYQDQKVAAIIYVFNGSNSQKEMNELEIPTFHQFLLDPKVGSWPILIYKNKSDVHNYFAQEEFFEMINCDALRKKNYHIQQCSALTGEGIFEGLDWLSDQILSQKK</sequence>
<gene>
    <name evidence="7" type="primary">ARF2</name>
    <name evidence="7" type="ORF">TRFO_30651</name>
</gene>
<organism evidence="7 8">
    <name type="scientific">Tritrichomonas foetus</name>
    <dbReference type="NCBI Taxonomy" id="1144522"/>
    <lineage>
        <taxon>Eukaryota</taxon>
        <taxon>Metamonada</taxon>
        <taxon>Parabasalia</taxon>
        <taxon>Tritrichomonadida</taxon>
        <taxon>Tritrichomonadidae</taxon>
        <taxon>Tritrichomonas</taxon>
    </lineage>
</organism>
<keyword evidence="5" id="KW-0479">Metal-binding</keyword>
<evidence type="ECO:0000256" key="5">
    <source>
        <dbReference type="PIRSR" id="PIRSR606689-2"/>
    </source>
</evidence>
<feature type="binding site" evidence="4">
    <location>
        <position position="86"/>
    </location>
    <ligand>
        <name>GTP</name>
        <dbReference type="ChEBI" id="CHEBI:37565"/>
    </ligand>
</feature>
<evidence type="ECO:0000313" key="7">
    <source>
        <dbReference type="EMBL" id="OHT02248.1"/>
    </source>
</evidence>
<keyword evidence="3 4" id="KW-0342">GTP-binding</keyword>
<evidence type="ECO:0000256" key="1">
    <source>
        <dbReference type="ARBA" id="ARBA00010290"/>
    </source>
</evidence>
<feature type="binding site" evidence="5">
    <location>
        <position position="47"/>
    </location>
    <ligand>
        <name>Mg(2+)</name>
        <dbReference type="ChEBI" id="CHEBI:18420"/>
    </ligand>
</feature>
<comment type="caution">
    <text evidence="7">The sequence shown here is derived from an EMBL/GenBank/DDBJ whole genome shotgun (WGS) entry which is preliminary data.</text>
</comment>
<evidence type="ECO:0000256" key="3">
    <source>
        <dbReference type="ARBA" id="ARBA00023134"/>
    </source>
</evidence>
<dbReference type="OrthoDB" id="2011769at2759"/>
<dbReference type="PANTHER" id="PTHR11711">
    <property type="entry name" value="ADP RIBOSYLATION FACTOR-RELATED"/>
    <property type="match status" value="1"/>
</dbReference>
<keyword evidence="8" id="KW-1185">Reference proteome</keyword>
<reference evidence="7" key="1">
    <citation type="submission" date="2016-10" db="EMBL/GenBank/DDBJ databases">
        <authorList>
            <person name="Benchimol M."/>
            <person name="Almeida L.G."/>
            <person name="Vasconcelos A.T."/>
            <person name="Perreira-Neves A."/>
            <person name="Rosa I.A."/>
            <person name="Tasca T."/>
            <person name="Bogo M.R."/>
            <person name="de Souza W."/>
        </authorList>
    </citation>
    <scope>NUCLEOTIDE SEQUENCE [LARGE SCALE GENOMIC DNA]</scope>
    <source>
        <strain evidence="7">K</strain>
    </source>
</reference>
<dbReference type="SMART" id="SM00178">
    <property type="entry name" value="SAR"/>
    <property type="match status" value="1"/>
</dbReference>
<dbReference type="SMART" id="SM00177">
    <property type="entry name" value="ARF"/>
    <property type="match status" value="1"/>
</dbReference>
<dbReference type="Proteomes" id="UP000179807">
    <property type="component" value="Unassembled WGS sequence"/>
</dbReference>
<feature type="binding site" evidence="4">
    <location>
        <begin position="40"/>
        <end position="47"/>
    </location>
    <ligand>
        <name>GTP</name>
        <dbReference type="ChEBI" id="CHEBI:37565"/>
    </ligand>
</feature>
<keyword evidence="5" id="KW-0460">Magnesium</keyword>
<dbReference type="Gene3D" id="3.40.50.300">
    <property type="entry name" value="P-loop containing nucleotide triphosphate hydrolases"/>
    <property type="match status" value="1"/>
</dbReference>
<dbReference type="RefSeq" id="XP_068355384.1">
    <property type="nucleotide sequence ID" value="XM_068507484.1"/>
</dbReference>
<dbReference type="GO" id="GO:0005525">
    <property type="term" value="F:GTP binding"/>
    <property type="evidence" value="ECO:0007669"/>
    <property type="project" value="UniProtKB-KW"/>
</dbReference>
<keyword evidence="2 4" id="KW-0547">Nucleotide-binding</keyword>
<evidence type="ECO:0000313" key="8">
    <source>
        <dbReference type="Proteomes" id="UP000179807"/>
    </source>
</evidence>
<keyword evidence="6" id="KW-0472">Membrane</keyword>
<dbReference type="GO" id="GO:0046872">
    <property type="term" value="F:metal ion binding"/>
    <property type="evidence" value="ECO:0007669"/>
    <property type="project" value="UniProtKB-KW"/>
</dbReference>
<name>A0A1J4JUX9_9EUKA</name>
<dbReference type="PROSITE" id="PS51417">
    <property type="entry name" value="ARF"/>
    <property type="match status" value="1"/>
</dbReference>
<comment type="similarity">
    <text evidence="1">Belongs to the small GTPase superfamily. Arf family.</text>
</comment>
<keyword evidence="6" id="KW-1133">Transmembrane helix</keyword>
<dbReference type="EMBL" id="MLAK01000874">
    <property type="protein sequence ID" value="OHT02248.1"/>
    <property type="molecule type" value="Genomic_DNA"/>
</dbReference>